<gene>
    <name evidence="1" type="ORF">ACFFJC_13670</name>
</gene>
<accession>A0ABV6CY45</accession>
<reference evidence="1 2" key="1">
    <citation type="submission" date="2024-09" db="EMBL/GenBank/DDBJ databases">
        <authorList>
            <person name="Sun Q."/>
            <person name="Mori K."/>
        </authorList>
    </citation>
    <scope>NUCLEOTIDE SEQUENCE [LARGE SCALE GENOMIC DNA]</scope>
    <source>
        <strain evidence="1 2">CCM 7706</strain>
    </source>
</reference>
<organism evidence="1 2">
    <name type="scientific">Novosphingobium soli</name>
    <dbReference type="NCBI Taxonomy" id="574956"/>
    <lineage>
        <taxon>Bacteria</taxon>
        <taxon>Pseudomonadati</taxon>
        <taxon>Pseudomonadota</taxon>
        <taxon>Alphaproteobacteria</taxon>
        <taxon>Sphingomonadales</taxon>
        <taxon>Sphingomonadaceae</taxon>
        <taxon>Novosphingobium</taxon>
    </lineage>
</organism>
<evidence type="ECO:0000313" key="2">
    <source>
        <dbReference type="Proteomes" id="UP001589798"/>
    </source>
</evidence>
<evidence type="ECO:0000313" key="1">
    <source>
        <dbReference type="EMBL" id="MFC0205314.1"/>
    </source>
</evidence>
<sequence>MRTSSSRSQVGVRLAPDQLRLIDEVAQSIGCDRTAAARQCILIGAHLLRSGHGLNVNRALMSLEILVADCLRRARESDPKSVDALIDTAAKNVGDFHA</sequence>
<dbReference type="RefSeq" id="WP_379556477.1">
    <property type="nucleotide sequence ID" value="NZ_JBHUKO010000006.1"/>
</dbReference>
<dbReference type="Proteomes" id="UP001589798">
    <property type="component" value="Unassembled WGS sequence"/>
</dbReference>
<proteinExistence type="predicted"/>
<protein>
    <recommendedName>
        <fullName evidence="3">Ribbon-helix-helix protein, CopG family</fullName>
    </recommendedName>
</protein>
<keyword evidence="2" id="KW-1185">Reference proteome</keyword>
<name>A0ABV6CY45_9SPHN</name>
<evidence type="ECO:0008006" key="3">
    <source>
        <dbReference type="Google" id="ProtNLM"/>
    </source>
</evidence>
<comment type="caution">
    <text evidence="1">The sequence shown here is derived from an EMBL/GenBank/DDBJ whole genome shotgun (WGS) entry which is preliminary data.</text>
</comment>
<dbReference type="EMBL" id="JBHLWK010000016">
    <property type="protein sequence ID" value="MFC0205314.1"/>
    <property type="molecule type" value="Genomic_DNA"/>
</dbReference>